<feature type="region of interest" description="Disordered" evidence="8">
    <location>
        <begin position="78"/>
        <end position="101"/>
    </location>
</feature>
<evidence type="ECO:0000313" key="10">
    <source>
        <dbReference type="EMBL" id="OZJ04780.1"/>
    </source>
</evidence>
<dbReference type="PROSITE" id="PS50035">
    <property type="entry name" value="PLD"/>
    <property type="match status" value="2"/>
</dbReference>
<dbReference type="InterPro" id="IPR001683">
    <property type="entry name" value="PX_dom"/>
</dbReference>
<dbReference type="Gene3D" id="3.30.870.10">
    <property type="entry name" value="Endonuclease Chain A"/>
    <property type="match status" value="2"/>
</dbReference>
<evidence type="ECO:0000256" key="1">
    <source>
        <dbReference type="ARBA" id="ARBA00000798"/>
    </source>
</evidence>
<dbReference type="GO" id="GO:0035556">
    <property type="term" value="P:intracellular signal transduction"/>
    <property type="evidence" value="ECO:0007669"/>
    <property type="project" value="InterPro"/>
</dbReference>
<dbReference type="CDD" id="cd09141">
    <property type="entry name" value="PLDc_vPLD1_2_yPLD_like_2"/>
    <property type="match status" value="1"/>
</dbReference>
<dbReference type="PANTHER" id="PTHR18896:SF76">
    <property type="entry name" value="PHOSPHOLIPASE"/>
    <property type="match status" value="1"/>
</dbReference>
<dbReference type="PIRSF" id="PIRSF009376">
    <property type="entry name" value="Phospholipase_D_euk"/>
    <property type="match status" value="1"/>
</dbReference>
<gene>
    <name evidence="10" type="ORF">BZG36_01841</name>
</gene>
<dbReference type="InterPro" id="IPR025202">
    <property type="entry name" value="PLD-like_dom"/>
</dbReference>
<name>A0A261Y2E4_9FUNG</name>
<feature type="compositionally biased region" description="Polar residues" evidence="8">
    <location>
        <begin position="355"/>
        <end position="367"/>
    </location>
</feature>
<feature type="region of interest" description="Disordered" evidence="8">
    <location>
        <begin position="1337"/>
        <end position="1368"/>
    </location>
</feature>
<feature type="compositionally biased region" description="Polar residues" evidence="8">
    <location>
        <begin position="1161"/>
        <end position="1170"/>
    </location>
</feature>
<dbReference type="Pfam" id="PF13091">
    <property type="entry name" value="PLDc_2"/>
    <property type="match status" value="1"/>
</dbReference>
<feature type="compositionally biased region" description="Polar residues" evidence="8">
    <location>
        <begin position="45"/>
        <end position="59"/>
    </location>
</feature>
<dbReference type="FunFam" id="3.30.870.10:FF:000011">
    <property type="entry name" value="Phospholipase"/>
    <property type="match status" value="1"/>
</dbReference>
<dbReference type="InterPro" id="IPR036871">
    <property type="entry name" value="PX_dom_sf"/>
</dbReference>
<dbReference type="InterPro" id="IPR015679">
    <property type="entry name" value="PLipase_D_fam"/>
</dbReference>
<reference evidence="10 11" key="1">
    <citation type="journal article" date="2017" name="Mycologia">
        <title>Bifiguratus adelaidae, gen. et sp. nov., a new member of Mucoromycotina in endophytic and soil-dwelling habitats.</title>
        <authorList>
            <person name="Torres-Cruz T.J."/>
            <person name="Billingsley Tobias T.L."/>
            <person name="Almatruk M."/>
            <person name="Hesse C."/>
            <person name="Kuske C.R."/>
            <person name="Desiro A."/>
            <person name="Benucci G.M."/>
            <person name="Bonito G."/>
            <person name="Stajich J.E."/>
            <person name="Dunlap C."/>
            <person name="Arnold A.E."/>
            <person name="Porras-Alfaro A."/>
        </authorList>
    </citation>
    <scope>NUCLEOTIDE SEQUENCE [LARGE SCALE GENOMIC DNA]</scope>
    <source>
        <strain evidence="10 11">AZ0501</strain>
    </source>
</reference>
<dbReference type="Pfam" id="PF00614">
    <property type="entry name" value="PLDc"/>
    <property type="match status" value="1"/>
</dbReference>
<feature type="compositionally biased region" description="Polar residues" evidence="8">
    <location>
        <begin position="124"/>
        <end position="138"/>
    </location>
</feature>
<dbReference type="InterPro" id="IPR016555">
    <property type="entry name" value="PLipase_D_euk"/>
</dbReference>
<evidence type="ECO:0000256" key="7">
    <source>
        <dbReference type="PIRNR" id="PIRNR009376"/>
    </source>
</evidence>
<dbReference type="EMBL" id="MVBO01000030">
    <property type="protein sequence ID" value="OZJ04780.1"/>
    <property type="molecule type" value="Genomic_DNA"/>
</dbReference>
<feature type="domain" description="PLD phosphodiesterase" evidence="9">
    <location>
        <begin position="1001"/>
        <end position="1028"/>
    </location>
</feature>
<dbReference type="PANTHER" id="PTHR18896">
    <property type="entry name" value="PHOSPHOLIPASE D"/>
    <property type="match status" value="1"/>
</dbReference>
<feature type="compositionally biased region" description="Basic and acidic residues" evidence="8">
    <location>
        <begin position="1242"/>
        <end position="1251"/>
    </location>
</feature>
<keyword evidence="6" id="KW-0443">Lipid metabolism</keyword>
<organism evidence="10 11">
    <name type="scientific">Bifiguratus adelaidae</name>
    <dbReference type="NCBI Taxonomy" id="1938954"/>
    <lineage>
        <taxon>Eukaryota</taxon>
        <taxon>Fungi</taxon>
        <taxon>Fungi incertae sedis</taxon>
        <taxon>Mucoromycota</taxon>
        <taxon>Mucoromycotina</taxon>
        <taxon>Endogonomycetes</taxon>
        <taxon>Endogonales</taxon>
        <taxon>Endogonales incertae sedis</taxon>
        <taxon>Bifiguratus</taxon>
    </lineage>
</organism>
<dbReference type="SMART" id="SM00312">
    <property type="entry name" value="PX"/>
    <property type="match status" value="1"/>
</dbReference>
<feature type="compositionally biased region" description="Polar residues" evidence="8">
    <location>
        <begin position="1337"/>
        <end position="1349"/>
    </location>
</feature>
<feature type="region of interest" description="Disordered" evidence="8">
    <location>
        <begin position="1154"/>
        <end position="1251"/>
    </location>
</feature>
<dbReference type="SMART" id="SM00155">
    <property type="entry name" value="PLDc"/>
    <property type="match status" value="2"/>
</dbReference>
<dbReference type="SUPFAM" id="SSF56024">
    <property type="entry name" value="Phospholipase D/nuclease"/>
    <property type="match status" value="2"/>
</dbReference>
<keyword evidence="3" id="KW-0677">Repeat</keyword>
<feature type="domain" description="PLD phosphodiesterase" evidence="9">
    <location>
        <begin position="702"/>
        <end position="729"/>
    </location>
</feature>
<proteinExistence type="inferred from homology"/>
<feature type="compositionally biased region" description="Polar residues" evidence="8">
    <location>
        <begin position="78"/>
        <end position="90"/>
    </location>
</feature>
<feature type="region of interest" description="Disordered" evidence="8">
    <location>
        <begin position="1129"/>
        <end position="1148"/>
    </location>
</feature>
<protein>
    <recommendedName>
        <fullName evidence="7">Phospholipase</fullName>
        <ecNumber evidence="7">3.1.4.4</ecNumber>
    </recommendedName>
</protein>
<dbReference type="CDD" id="cd01254">
    <property type="entry name" value="PH_PLD"/>
    <property type="match status" value="1"/>
</dbReference>
<dbReference type="Proteomes" id="UP000242875">
    <property type="component" value="Unassembled WGS sequence"/>
</dbReference>
<feature type="compositionally biased region" description="Basic and acidic residues" evidence="8">
    <location>
        <begin position="1"/>
        <end position="11"/>
    </location>
</feature>
<comment type="similarity">
    <text evidence="2 7">Belongs to the phospholipase D family.</text>
</comment>
<dbReference type="Gene3D" id="3.30.1520.10">
    <property type="entry name" value="Phox-like domain"/>
    <property type="match status" value="1"/>
</dbReference>
<keyword evidence="4 7" id="KW-0378">Hydrolase</keyword>
<feature type="region of interest" description="Disordered" evidence="8">
    <location>
        <begin position="117"/>
        <end position="140"/>
    </location>
</feature>
<evidence type="ECO:0000256" key="6">
    <source>
        <dbReference type="ARBA" id="ARBA00023098"/>
    </source>
</evidence>
<accession>A0A261Y2E4</accession>
<evidence type="ECO:0000256" key="5">
    <source>
        <dbReference type="ARBA" id="ARBA00022963"/>
    </source>
</evidence>
<comment type="catalytic activity">
    <reaction evidence="1 7">
        <text>a 1,2-diacyl-sn-glycero-3-phosphocholine + H2O = a 1,2-diacyl-sn-glycero-3-phosphate + choline + H(+)</text>
        <dbReference type="Rhea" id="RHEA:14445"/>
        <dbReference type="ChEBI" id="CHEBI:15354"/>
        <dbReference type="ChEBI" id="CHEBI:15377"/>
        <dbReference type="ChEBI" id="CHEBI:15378"/>
        <dbReference type="ChEBI" id="CHEBI:57643"/>
        <dbReference type="ChEBI" id="CHEBI:58608"/>
        <dbReference type="EC" id="3.1.4.4"/>
    </reaction>
</comment>
<dbReference type="InterPro" id="IPR001736">
    <property type="entry name" value="PLipase_D/transphosphatidylase"/>
</dbReference>
<evidence type="ECO:0000256" key="2">
    <source>
        <dbReference type="ARBA" id="ARBA00008664"/>
    </source>
</evidence>
<dbReference type="EC" id="3.1.4.4" evidence="7"/>
<feature type="compositionally biased region" description="Basic and acidic residues" evidence="8">
    <location>
        <begin position="338"/>
        <end position="347"/>
    </location>
</feature>
<comment type="caution">
    <text evidence="10">The sequence shown here is derived from an EMBL/GenBank/DDBJ whole genome shotgun (WGS) entry which is preliminary data.</text>
</comment>
<keyword evidence="11" id="KW-1185">Reference proteome</keyword>
<feature type="region of interest" description="Disordered" evidence="8">
    <location>
        <begin position="260"/>
        <end position="375"/>
    </location>
</feature>
<feature type="compositionally biased region" description="Polar residues" evidence="8">
    <location>
        <begin position="1220"/>
        <end position="1237"/>
    </location>
</feature>
<dbReference type="GO" id="GO:0009395">
    <property type="term" value="P:phospholipid catabolic process"/>
    <property type="evidence" value="ECO:0007669"/>
    <property type="project" value="TreeGrafter"/>
</dbReference>
<sequence length="1432" mass="164677">MNINFDSREIKQLPSPSEVDGNVPPLERMKQQDLAPQEDGDQDAAETNSSSNAQQTKSETANRDIALQNFNHAFQKQQEGNGNTEHGYQQNHREDGGRQHNHLDSTAMSVQEIQKSDTRRLDSGMTSRTGTQNSANERTAQRAWRKLRNAFAVNRLARAEMDRRRDKRQAGVDLIQENALNILPAHMIGMHFSYDEHHNRRIPVLLNQLGIRITDSQQSDSKSRTVFRIELEYADGVRKWVIYRTFGDLANLHYSFRKRDPTRSKIPNFPKFPRNTIPYMRHRENTEPLDPEDSNGALRKPLEKQANYGGGRTGHRKEWDQSYESTNEENGQATGEGDADKDNDIRRGQSRQKRPTMNTMASNTSNFHLHDDDHNSEHVSEMDANQRARFAQLQRQQLEEYLIAVIRCLMFRPEANRICKFLEISALGTELALEGGYQGKEGYLTLSRSTDRVPIHGGRGPLCGVYAFVRQYRNKWQPKWFMVRDSYVVVVDEPHEINVWDVILVDSRFEVTRGEWRHKHPPFNKNPNNPSSHVIYIKNADRVIKVRAKNERQAVQFVDSMKMLSNPEQCLWSSKESRFGSFAPVRMGVNVQWLVDGRDYFWNVARAMAMAKETIYIEDWWLSVELYMRRPSAQNYKWRLDRLLKHKAEQGVKIYIVMYKEVSLALPLWSEYAKKKLLDLHPNIYVQRHPQHLGTTIKSVTFFWAHHEKICVVDNTIGFIGGLDLCFGRWDTPAHVLADDKTHNVGKDAEESQIWPGKDYSNPRVLDFHTLDEPYIDTVERSKVPRMPWHDVALQVVGQPARDIARHFVQRWNYLRRHKAPQRPTPFLLPKPDFNNAQLRDLNLTGTCEMQILRSVSPWSIGSLEHVEHSIHDTYVKCIDKAEHFIYIENQFFITSTVCGSTTIENQIGHALVKRILRAHKEGTPFRVICIIPLVPCFQSEIDSPDASSVRMIMHCQYRSICRGEHSIYGRLRAENINPDDYITFYSLRNWARLSGEFATEEVYIHSKMMVMDDRIAIIGSANINERSQRGSRDSEIAAVIRDTDMIQSQMAGKSYMVGKFAHSLRLRCMREHLGIDVDALEALEREKLDDDVKRHLLHGERDVDAIYKDDPDEQWDPKELKAMKDYKEGHAPRDERGQKSDQEGAMPVAPEKAELKHNDANASPETSPVSDKEPDFASEKPPNASTEPSAKAPTPTDADKKLEDGPSSPSSSEASSSSNNIDQNTPSTVATSTQETGKPLYEPERKQSTKFDAMKENKFWRNVKDEDISTDPLPEFGPDVFLDPLEPSFFINIWQRTANHNTDIFRKIFQVASVPDDCVTTWAEYKEFQSLVEKNVGSTEDVSTSGGQTREERVEEGGDPKRGEIDPRGKVVIDDKQSKKENKQELIEMERMLAEIRGHLVVFPTRFLEKEDAQGTWLFTKDKLAPLDIFT</sequence>
<feature type="compositionally biased region" description="Polar residues" evidence="8">
    <location>
        <begin position="322"/>
        <end position="333"/>
    </location>
</feature>
<feature type="region of interest" description="Disordered" evidence="8">
    <location>
        <begin position="1"/>
        <end position="59"/>
    </location>
</feature>
<evidence type="ECO:0000256" key="3">
    <source>
        <dbReference type="ARBA" id="ARBA00022737"/>
    </source>
</evidence>
<dbReference type="CDD" id="cd06093">
    <property type="entry name" value="PX_domain"/>
    <property type="match status" value="1"/>
</dbReference>
<dbReference type="CDD" id="cd09138">
    <property type="entry name" value="PLDc_vPLD1_2_yPLD_like_1"/>
    <property type="match status" value="1"/>
</dbReference>
<dbReference type="GO" id="GO:0006654">
    <property type="term" value="P:phosphatidic acid biosynthetic process"/>
    <property type="evidence" value="ECO:0007669"/>
    <property type="project" value="InterPro"/>
</dbReference>
<evidence type="ECO:0000256" key="4">
    <source>
        <dbReference type="ARBA" id="ARBA00022801"/>
    </source>
</evidence>
<feature type="compositionally biased region" description="Basic and acidic residues" evidence="8">
    <location>
        <begin position="91"/>
        <end position="101"/>
    </location>
</feature>
<dbReference type="SUPFAM" id="SSF64268">
    <property type="entry name" value="PX domain"/>
    <property type="match status" value="1"/>
</dbReference>
<evidence type="ECO:0000256" key="8">
    <source>
        <dbReference type="SAM" id="MobiDB-lite"/>
    </source>
</evidence>
<feature type="compositionally biased region" description="Basic and acidic residues" evidence="8">
    <location>
        <begin position="1129"/>
        <end position="1143"/>
    </location>
</feature>
<keyword evidence="5 7" id="KW-0442">Lipid degradation</keyword>
<dbReference type="GO" id="GO:0035091">
    <property type="term" value="F:phosphatidylinositol binding"/>
    <property type="evidence" value="ECO:0007669"/>
    <property type="project" value="InterPro"/>
</dbReference>
<dbReference type="GO" id="GO:0004630">
    <property type="term" value="F:phospholipase D activity"/>
    <property type="evidence" value="ECO:0007669"/>
    <property type="project" value="UniProtKB-UniRule"/>
</dbReference>
<dbReference type="OrthoDB" id="14911at2759"/>
<evidence type="ECO:0000259" key="9">
    <source>
        <dbReference type="PROSITE" id="PS50035"/>
    </source>
</evidence>
<evidence type="ECO:0000313" key="11">
    <source>
        <dbReference type="Proteomes" id="UP000242875"/>
    </source>
</evidence>
<feature type="compositionally biased region" description="Low complexity" evidence="8">
    <location>
        <begin position="1207"/>
        <end position="1219"/>
    </location>
</feature>
<feature type="compositionally biased region" description="Basic and acidic residues" evidence="8">
    <location>
        <begin position="1350"/>
        <end position="1368"/>
    </location>
</feature>